<organism evidence="1 3">
    <name type="scientific">Methylobacterium oxalidis</name>
    <dbReference type="NCBI Taxonomy" id="944322"/>
    <lineage>
        <taxon>Bacteria</taxon>
        <taxon>Pseudomonadati</taxon>
        <taxon>Pseudomonadota</taxon>
        <taxon>Alphaproteobacteria</taxon>
        <taxon>Hyphomicrobiales</taxon>
        <taxon>Methylobacteriaceae</taxon>
        <taxon>Methylobacterium</taxon>
    </lineage>
</organism>
<proteinExistence type="predicted"/>
<evidence type="ECO:0000313" key="4">
    <source>
        <dbReference type="Proteomes" id="UP001156856"/>
    </source>
</evidence>
<dbReference type="Proteomes" id="UP000321960">
    <property type="component" value="Unassembled WGS sequence"/>
</dbReference>
<name>A0A512J4I1_9HYPH</name>
<accession>A0A512J4I1</accession>
<gene>
    <name evidence="2" type="ORF">GCM10007888_20260</name>
    <name evidence="1" type="ORF">MOX02_28580</name>
</gene>
<dbReference type="OrthoDB" id="8005249at2"/>
<protein>
    <submittedName>
        <fullName evidence="1">Uncharacterized protein</fullName>
    </submittedName>
</protein>
<reference evidence="4" key="2">
    <citation type="journal article" date="2019" name="Int. J. Syst. Evol. Microbiol.">
        <title>The Global Catalogue of Microorganisms (GCM) 10K type strain sequencing project: providing services to taxonomists for standard genome sequencing and annotation.</title>
        <authorList>
            <consortium name="The Broad Institute Genomics Platform"/>
            <consortium name="The Broad Institute Genome Sequencing Center for Infectious Disease"/>
            <person name="Wu L."/>
            <person name="Ma J."/>
        </authorList>
    </citation>
    <scope>NUCLEOTIDE SEQUENCE [LARGE SCALE GENOMIC DNA]</scope>
    <source>
        <strain evidence="4">NBRC 107715</strain>
    </source>
</reference>
<reference evidence="1 3" key="3">
    <citation type="submission" date="2019-07" db="EMBL/GenBank/DDBJ databases">
        <title>Whole genome shotgun sequence of Methylobacterium oxalidis NBRC 107715.</title>
        <authorList>
            <person name="Hosoyama A."/>
            <person name="Uohara A."/>
            <person name="Ohji S."/>
            <person name="Ichikawa N."/>
        </authorList>
    </citation>
    <scope>NUCLEOTIDE SEQUENCE [LARGE SCALE GENOMIC DNA]</scope>
    <source>
        <strain evidence="1 3">NBRC 107715</strain>
    </source>
</reference>
<evidence type="ECO:0000313" key="3">
    <source>
        <dbReference type="Proteomes" id="UP000321960"/>
    </source>
</evidence>
<dbReference type="RefSeq" id="WP_147026413.1">
    <property type="nucleotide sequence ID" value="NZ_BJZU01000052.1"/>
</dbReference>
<dbReference type="AlphaFoldDB" id="A0A512J4I1"/>
<sequence>MSRAHTLKIEHIPFHADPILAAIDAHSEAWAVFQVAPEAAVSQRHAELCAATARLLATPCATRFGELALLLHLRWHLEHDEVLDTAMQARTADLAASLNLDFPPCSPRLPRPCQAVLAPARRP</sequence>
<dbReference type="EMBL" id="BSPK01000025">
    <property type="protein sequence ID" value="GLS63645.1"/>
    <property type="molecule type" value="Genomic_DNA"/>
</dbReference>
<evidence type="ECO:0000313" key="2">
    <source>
        <dbReference type="EMBL" id="GLS63645.1"/>
    </source>
</evidence>
<comment type="caution">
    <text evidence="1">The sequence shown here is derived from an EMBL/GenBank/DDBJ whole genome shotgun (WGS) entry which is preliminary data.</text>
</comment>
<reference evidence="2" key="4">
    <citation type="submission" date="2023-01" db="EMBL/GenBank/DDBJ databases">
        <title>Draft genome sequence of Methylobacterium oxalidis strain NBRC 107715.</title>
        <authorList>
            <person name="Sun Q."/>
            <person name="Mori K."/>
        </authorList>
    </citation>
    <scope>NUCLEOTIDE SEQUENCE</scope>
    <source>
        <strain evidence="2">NBRC 107715</strain>
    </source>
</reference>
<evidence type="ECO:0000313" key="1">
    <source>
        <dbReference type="EMBL" id="GEP04820.1"/>
    </source>
</evidence>
<dbReference type="Proteomes" id="UP001156856">
    <property type="component" value="Unassembled WGS sequence"/>
</dbReference>
<reference evidence="2" key="1">
    <citation type="journal article" date="2014" name="Int. J. Syst. Evol. Microbiol.">
        <title>Complete genome of a new Firmicutes species belonging to the dominant human colonic microbiota ('Ruminococcus bicirculans') reveals two chromosomes and a selective capacity to utilize plant glucans.</title>
        <authorList>
            <consortium name="NISC Comparative Sequencing Program"/>
            <person name="Wegmann U."/>
            <person name="Louis P."/>
            <person name="Goesmann A."/>
            <person name="Henrissat B."/>
            <person name="Duncan S.H."/>
            <person name="Flint H.J."/>
        </authorList>
    </citation>
    <scope>NUCLEOTIDE SEQUENCE</scope>
    <source>
        <strain evidence="2">NBRC 107715</strain>
    </source>
</reference>
<dbReference type="EMBL" id="BJZU01000052">
    <property type="protein sequence ID" value="GEP04820.1"/>
    <property type="molecule type" value="Genomic_DNA"/>
</dbReference>
<keyword evidence="4" id="KW-1185">Reference proteome</keyword>